<evidence type="ECO:0000256" key="5">
    <source>
        <dbReference type="SAM" id="Phobius"/>
    </source>
</evidence>
<keyword evidence="2 5" id="KW-0812">Transmembrane</keyword>
<name>A0A7W5VG43_9ACTN</name>
<dbReference type="GeneID" id="95396409"/>
<feature type="transmembrane region" description="Helical" evidence="5">
    <location>
        <begin position="378"/>
        <end position="400"/>
    </location>
</feature>
<feature type="domain" description="GtrA/DPMS transmembrane" evidence="7">
    <location>
        <begin position="287"/>
        <end position="400"/>
    </location>
</feature>
<evidence type="ECO:0000256" key="1">
    <source>
        <dbReference type="ARBA" id="ARBA00004141"/>
    </source>
</evidence>
<dbReference type="SUPFAM" id="SSF53448">
    <property type="entry name" value="Nucleotide-diphospho-sugar transferases"/>
    <property type="match status" value="1"/>
</dbReference>
<dbReference type="AlphaFoldDB" id="A0A7W5VG43"/>
<feature type="transmembrane region" description="Helical" evidence="5">
    <location>
        <begin position="285"/>
        <end position="305"/>
    </location>
</feature>
<sequence>MTAAVEGVPFVPDSATRTVTVDIIIPVLNEERALPRCVETVHRFLRESFPLPWRITVVDNGSTDRTWELATDLSRRLDGVAVMRLDQRGKGAAVKAGWTASGADVVAFMDVDLSTGLHALLPMVMAVASGHCEVAIGSRLLDGARIRRSFRREVISRAYNSLLRVGFRAGFTDSACGFKAARAEVIRPILARVADDEWFFDTEMLLIAEHNGARVREVAVDWVEGTDSKVDLWRTALSDLRGLVRVSRAISSGAATVEIPQVPGLAPARPRPSADGPRAEGLRKVVTFGLVGLASTVVHAGLYLLLRAGMAAEAANLFALAATAVVNTEANRRWTFNRGAGRRAVVHARAGLLFLLNFAVTTAAVVVVGAGVRWLEGLALVGASIGVTVIRFTVLDRWVFRSR</sequence>
<dbReference type="GO" id="GO:0016020">
    <property type="term" value="C:membrane"/>
    <property type="evidence" value="ECO:0007669"/>
    <property type="project" value="UniProtKB-SubCell"/>
</dbReference>
<dbReference type="EMBL" id="JACIBV010000001">
    <property type="protein sequence ID" value="MBB3727142.1"/>
    <property type="molecule type" value="Genomic_DNA"/>
</dbReference>
<dbReference type="InterPro" id="IPR007267">
    <property type="entry name" value="GtrA_DPMS_TM"/>
</dbReference>
<protein>
    <submittedName>
        <fullName evidence="8">Putative flippase GtrA</fullName>
    </submittedName>
</protein>
<dbReference type="Gene3D" id="3.90.550.10">
    <property type="entry name" value="Spore Coat Polysaccharide Biosynthesis Protein SpsA, Chain A"/>
    <property type="match status" value="1"/>
</dbReference>
<dbReference type="InterPro" id="IPR001173">
    <property type="entry name" value="Glyco_trans_2-like"/>
</dbReference>
<feature type="domain" description="Glycosyltransferase 2-like" evidence="6">
    <location>
        <begin position="23"/>
        <end position="186"/>
    </location>
</feature>
<dbReference type="RefSeq" id="WP_183647319.1">
    <property type="nucleotide sequence ID" value="NZ_JACIBV010000001.1"/>
</dbReference>
<keyword evidence="9" id="KW-1185">Reference proteome</keyword>
<evidence type="ECO:0000259" key="6">
    <source>
        <dbReference type="Pfam" id="PF00535"/>
    </source>
</evidence>
<evidence type="ECO:0000256" key="3">
    <source>
        <dbReference type="ARBA" id="ARBA00022989"/>
    </source>
</evidence>
<dbReference type="Proteomes" id="UP000579945">
    <property type="component" value="Unassembled WGS sequence"/>
</dbReference>
<evidence type="ECO:0000256" key="2">
    <source>
        <dbReference type="ARBA" id="ARBA00022692"/>
    </source>
</evidence>
<keyword evidence="3 5" id="KW-1133">Transmembrane helix</keyword>
<comment type="caution">
    <text evidence="8">The sequence shown here is derived from an EMBL/GenBank/DDBJ whole genome shotgun (WGS) entry which is preliminary data.</text>
</comment>
<gene>
    <name evidence="8" type="ORF">FHR33_003002</name>
</gene>
<evidence type="ECO:0000259" key="7">
    <source>
        <dbReference type="Pfam" id="PF04138"/>
    </source>
</evidence>
<evidence type="ECO:0000256" key="4">
    <source>
        <dbReference type="ARBA" id="ARBA00023136"/>
    </source>
</evidence>
<dbReference type="GO" id="GO:0006487">
    <property type="term" value="P:protein N-linked glycosylation"/>
    <property type="evidence" value="ECO:0007669"/>
    <property type="project" value="TreeGrafter"/>
</dbReference>
<dbReference type="PANTHER" id="PTHR10859">
    <property type="entry name" value="GLYCOSYL TRANSFERASE"/>
    <property type="match status" value="1"/>
</dbReference>
<dbReference type="GO" id="GO:0000271">
    <property type="term" value="P:polysaccharide biosynthetic process"/>
    <property type="evidence" value="ECO:0007669"/>
    <property type="project" value="InterPro"/>
</dbReference>
<reference evidence="8 9" key="1">
    <citation type="submission" date="2020-08" db="EMBL/GenBank/DDBJ databases">
        <title>Sequencing the genomes of 1000 actinobacteria strains.</title>
        <authorList>
            <person name="Klenk H.-P."/>
        </authorList>
    </citation>
    <scope>NUCLEOTIDE SEQUENCE [LARGE SCALE GENOMIC DNA]</scope>
    <source>
        <strain evidence="8 9">DSM 44320</strain>
    </source>
</reference>
<organism evidence="8 9">
    <name type="scientific">Nonomuraea dietziae</name>
    <dbReference type="NCBI Taxonomy" id="65515"/>
    <lineage>
        <taxon>Bacteria</taxon>
        <taxon>Bacillati</taxon>
        <taxon>Actinomycetota</taxon>
        <taxon>Actinomycetes</taxon>
        <taxon>Streptosporangiales</taxon>
        <taxon>Streptosporangiaceae</taxon>
        <taxon>Nonomuraea</taxon>
    </lineage>
</organism>
<accession>A0A7W5VG43</accession>
<dbReference type="PANTHER" id="PTHR10859:SF91">
    <property type="entry name" value="DOLICHYL-PHOSPHATE BETA-GLUCOSYLTRANSFERASE"/>
    <property type="match status" value="1"/>
</dbReference>
<dbReference type="InterPro" id="IPR029044">
    <property type="entry name" value="Nucleotide-diphossugar_trans"/>
</dbReference>
<proteinExistence type="predicted"/>
<dbReference type="Pfam" id="PF04138">
    <property type="entry name" value="GtrA_DPMS_TM"/>
    <property type="match status" value="1"/>
</dbReference>
<dbReference type="Pfam" id="PF00535">
    <property type="entry name" value="Glycos_transf_2"/>
    <property type="match status" value="1"/>
</dbReference>
<feature type="transmembrane region" description="Helical" evidence="5">
    <location>
        <begin position="351"/>
        <end position="372"/>
    </location>
</feature>
<keyword evidence="4 5" id="KW-0472">Membrane</keyword>
<evidence type="ECO:0000313" key="8">
    <source>
        <dbReference type="EMBL" id="MBB3727142.1"/>
    </source>
</evidence>
<evidence type="ECO:0000313" key="9">
    <source>
        <dbReference type="Proteomes" id="UP000579945"/>
    </source>
</evidence>
<comment type="subcellular location">
    <subcellularLocation>
        <location evidence="1">Membrane</location>
        <topology evidence="1">Multi-pass membrane protein</topology>
    </subcellularLocation>
</comment>